<feature type="domain" description="J" evidence="10">
    <location>
        <begin position="4"/>
        <end position="66"/>
    </location>
</feature>
<dbReference type="NCBIfam" id="TIGR02349">
    <property type="entry name" value="DnaJ_bact"/>
    <property type="match status" value="1"/>
</dbReference>
<evidence type="ECO:0000256" key="8">
    <source>
        <dbReference type="HAMAP-Rule" id="MF_01152"/>
    </source>
</evidence>
<keyword evidence="8" id="KW-0963">Cytoplasm</keyword>
<comment type="similarity">
    <text evidence="6 8">Belongs to the DnaJ family.</text>
</comment>
<feature type="binding site" evidence="8">
    <location>
        <position position="156"/>
    </location>
    <ligand>
        <name>Zn(2+)</name>
        <dbReference type="ChEBI" id="CHEBI:29105"/>
        <label>1</label>
    </ligand>
</feature>
<dbReference type="SUPFAM" id="SSF46565">
    <property type="entry name" value="Chaperone J-domain"/>
    <property type="match status" value="1"/>
</dbReference>
<dbReference type="Pfam" id="PF01556">
    <property type="entry name" value="DnaJ_C"/>
    <property type="match status" value="1"/>
</dbReference>
<dbReference type="GO" id="GO:0005524">
    <property type="term" value="F:ATP binding"/>
    <property type="evidence" value="ECO:0007669"/>
    <property type="project" value="InterPro"/>
</dbReference>
<keyword evidence="8" id="KW-0346">Stress response</keyword>
<dbReference type="NCBIfam" id="NF008035">
    <property type="entry name" value="PRK10767.1"/>
    <property type="match status" value="1"/>
</dbReference>
<evidence type="ECO:0000256" key="6">
    <source>
        <dbReference type="ARBA" id="ARBA00061004"/>
    </source>
</evidence>
<proteinExistence type="inferred from homology"/>
<feature type="binding site" evidence="8">
    <location>
        <position position="199"/>
    </location>
    <ligand>
        <name>Zn(2+)</name>
        <dbReference type="ChEBI" id="CHEBI:29105"/>
        <label>2</label>
    </ligand>
</feature>
<evidence type="ECO:0000313" key="13">
    <source>
        <dbReference type="Proteomes" id="UP000178869"/>
    </source>
</evidence>
<evidence type="ECO:0000313" key="12">
    <source>
        <dbReference type="EMBL" id="OHA47043.1"/>
    </source>
</evidence>
<feature type="binding site" evidence="8">
    <location>
        <position position="210"/>
    </location>
    <ligand>
        <name>Zn(2+)</name>
        <dbReference type="ChEBI" id="CHEBI:29105"/>
        <label>1</label>
    </ligand>
</feature>
<dbReference type="InterPro" id="IPR002939">
    <property type="entry name" value="DnaJ_C"/>
</dbReference>
<dbReference type="Proteomes" id="UP000178869">
    <property type="component" value="Unassembled WGS sequence"/>
</dbReference>
<comment type="domain">
    <text evidence="8">The J domain is necessary and sufficient to stimulate DnaK ATPase activity. Zinc center 1 plays an important role in the autonomous, DnaK-independent chaperone activity of DnaJ. Zinc center 2 is essential for interaction with DnaK and for DnaJ activity.</text>
</comment>
<dbReference type="Gene3D" id="2.10.230.10">
    <property type="entry name" value="Heat shock protein DnaJ, cysteine-rich domain"/>
    <property type="match status" value="1"/>
</dbReference>
<dbReference type="InterPro" id="IPR001305">
    <property type="entry name" value="HSP_DnaJ_Cys-rich_dom"/>
</dbReference>
<dbReference type="Gene3D" id="2.60.260.20">
    <property type="entry name" value="Urease metallochaperone UreE, N-terminal domain"/>
    <property type="match status" value="2"/>
</dbReference>
<feature type="binding site" evidence="8">
    <location>
        <position position="170"/>
    </location>
    <ligand>
        <name>Zn(2+)</name>
        <dbReference type="ChEBI" id="CHEBI:29105"/>
        <label>2</label>
    </ligand>
</feature>
<organism evidence="12 13">
    <name type="scientific">Candidatus Terrybacteria bacterium RIFCSPHIGHO2_01_FULL_43_35</name>
    <dbReference type="NCBI Taxonomy" id="1802361"/>
    <lineage>
        <taxon>Bacteria</taxon>
        <taxon>Candidatus Terryibacteriota</taxon>
    </lineage>
</organism>
<evidence type="ECO:0000256" key="9">
    <source>
        <dbReference type="PROSITE-ProRule" id="PRU00546"/>
    </source>
</evidence>
<keyword evidence="4 8" id="KW-0862">Zinc</keyword>
<dbReference type="CDD" id="cd06257">
    <property type="entry name" value="DnaJ"/>
    <property type="match status" value="1"/>
</dbReference>
<feature type="binding site" evidence="8">
    <location>
        <position position="196"/>
    </location>
    <ligand>
        <name>Zn(2+)</name>
        <dbReference type="ChEBI" id="CHEBI:29105"/>
        <label>2</label>
    </ligand>
</feature>
<dbReference type="GO" id="GO:0008270">
    <property type="term" value="F:zinc ion binding"/>
    <property type="evidence" value="ECO:0007669"/>
    <property type="project" value="UniProtKB-UniRule"/>
</dbReference>
<dbReference type="InterPro" id="IPR012724">
    <property type="entry name" value="DnaJ"/>
</dbReference>
<dbReference type="PANTHER" id="PTHR43096:SF52">
    <property type="entry name" value="DNAJ HOMOLOG 1, MITOCHONDRIAL-RELATED"/>
    <property type="match status" value="1"/>
</dbReference>
<dbReference type="Gene3D" id="1.10.287.110">
    <property type="entry name" value="DnaJ domain"/>
    <property type="match status" value="1"/>
</dbReference>
<accession>A0A1G2PFJ5</accession>
<comment type="caution">
    <text evidence="12">The sequence shown here is derived from an EMBL/GenBank/DDBJ whole genome shotgun (WGS) entry which is preliminary data.</text>
</comment>
<keyword evidence="5 8" id="KW-0143">Chaperone</keyword>
<feature type="binding site" evidence="8">
    <location>
        <position position="173"/>
    </location>
    <ligand>
        <name>Zn(2+)</name>
        <dbReference type="ChEBI" id="CHEBI:29105"/>
        <label>2</label>
    </ligand>
</feature>
<evidence type="ECO:0000259" key="11">
    <source>
        <dbReference type="PROSITE" id="PS51188"/>
    </source>
</evidence>
<feature type="repeat" description="CXXCXGXG motif" evidence="8">
    <location>
        <begin position="196"/>
        <end position="203"/>
    </location>
</feature>
<dbReference type="Pfam" id="PF00684">
    <property type="entry name" value="DnaJ_CXXCXGXG"/>
    <property type="match status" value="1"/>
</dbReference>
<evidence type="ECO:0000259" key="10">
    <source>
        <dbReference type="PROSITE" id="PS50076"/>
    </source>
</evidence>
<evidence type="ECO:0000256" key="1">
    <source>
        <dbReference type="ARBA" id="ARBA00022723"/>
    </source>
</evidence>
<dbReference type="FunFam" id="2.10.230.10:FF:000002">
    <property type="entry name" value="Molecular chaperone DnaJ"/>
    <property type="match status" value="1"/>
</dbReference>
<dbReference type="AlphaFoldDB" id="A0A1G2PFJ5"/>
<dbReference type="InterPro" id="IPR036410">
    <property type="entry name" value="HSP_DnaJ_Cys-rich_dom_sf"/>
</dbReference>
<dbReference type="PROSITE" id="PS51188">
    <property type="entry name" value="ZF_CR"/>
    <property type="match status" value="1"/>
</dbReference>
<dbReference type="EMBL" id="MHSR01000008">
    <property type="protein sequence ID" value="OHA47043.1"/>
    <property type="molecule type" value="Genomic_DNA"/>
</dbReference>
<dbReference type="GO" id="GO:0042026">
    <property type="term" value="P:protein refolding"/>
    <property type="evidence" value="ECO:0007669"/>
    <property type="project" value="TreeGrafter"/>
</dbReference>
<dbReference type="FunFam" id="2.60.260.20:FF:000005">
    <property type="entry name" value="Chaperone protein dnaJ 1, mitochondrial"/>
    <property type="match status" value="1"/>
</dbReference>
<dbReference type="InterPro" id="IPR008971">
    <property type="entry name" value="HSP40/DnaJ_pept-bd"/>
</dbReference>
<feature type="binding site" evidence="8">
    <location>
        <position position="213"/>
    </location>
    <ligand>
        <name>Zn(2+)</name>
        <dbReference type="ChEBI" id="CHEBI:29105"/>
        <label>1</label>
    </ligand>
</feature>
<dbReference type="GO" id="GO:0005737">
    <property type="term" value="C:cytoplasm"/>
    <property type="evidence" value="ECO:0007669"/>
    <property type="project" value="UniProtKB-SubCell"/>
</dbReference>
<keyword evidence="3 8" id="KW-0863">Zinc-finger</keyword>
<dbReference type="InterPro" id="IPR018253">
    <property type="entry name" value="DnaJ_domain_CS"/>
</dbReference>
<gene>
    <name evidence="8" type="primary">dnaJ</name>
    <name evidence="12" type="ORF">A2828_03670</name>
</gene>
<keyword evidence="8" id="KW-0235">DNA replication</keyword>
<feature type="domain" description="CR-type" evidence="11">
    <location>
        <begin position="140"/>
        <end position="222"/>
    </location>
</feature>
<dbReference type="GO" id="GO:0031072">
    <property type="term" value="F:heat shock protein binding"/>
    <property type="evidence" value="ECO:0007669"/>
    <property type="project" value="InterPro"/>
</dbReference>
<dbReference type="SUPFAM" id="SSF49493">
    <property type="entry name" value="HSP40/DnaJ peptide-binding domain"/>
    <property type="match status" value="2"/>
</dbReference>
<dbReference type="SUPFAM" id="SSF57938">
    <property type="entry name" value="DnaJ/Hsp40 cysteine-rich domain"/>
    <property type="match status" value="1"/>
</dbReference>
<dbReference type="GO" id="GO:0009408">
    <property type="term" value="P:response to heat"/>
    <property type="evidence" value="ECO:0007669"/>
    <property type="project" value="InterPro"/>
</dbReference>
<feature type="repeat" description="CXXCXGXG motif" evidence="8">
    <location>
        <begin position="170"/>
        <end position="177"/>
    </location>
</feature>
<comment type="subunit">
    <text evidence="8">Homodimer.</text>
</comment>
<dbReference type="PRINTS" id="PR00625">
    <property type="entry name" value="JDOMAIN"/>
</dbReference>
<name>A0A1G2PFJ5_9BACT</name>
<keyword evidence="1 8" id="KW-0479">Metal-binding</keyword>
<evidence type="ECO:0000256" key="2">
    <source>
        <dbReference type="ARBA" id="ARBA00022737"/>
    </source>
</evidence>
<feature type="zinc finger region" description="CR-type" evidence="9">
    <location>
        <begin position="140"/>
        <end position="222"/>
    </location>
</feature>
<evidence type="ECO:0000256" key="5">
    <source>
        <dbReference type="ARBA" id="ARBA00023186"/>
    </source>
</evidence>
<dbReference type="GO" id="GO:0051082">
    <property type="term" value="F:unfolded protein binding"/>
    <property type="evidence" value="ECO:0007669"/>
    <property type="project" value="UniProtKB-UniRule"/>
</dbReference>
<feature type="repeat" description="CXXCXGXG motif" evidence="8">
    <location>
        <begin position="210"/>
        <end position="217"/>
    </location>
</feature>
<feature type="repeat" description="CXXCXGXG motif" evidence="8">
    <location>
        <begin position="153"/>
        <end position="160"/>
    </location>
</feature>
<dbReference type="HAMAP" id="MF_01152">
    <property type="entry name" value="DnaJ"/>
    <property type="match status" value="1"/>
</dbReference>
<sequence>MAKDYYKILGLSKSASQDEIKSAYHKLAHKHHPDKAGGEEAKFKEINEAYSVLSDPDKRKRYDSFGAAFSSGNARGFNSASWNFEDFPFTANGNAADFGDFGDIFEEFFGFGQPKKKTTTGRGKDIVVDAEISLEEAYSGINKHLILNKYAPCERCNGKGMEPGSSLSTCKTCQGRGGLERVEQTFFGTFTRLTNCPNCHGRGEVPEKVCTTCRGEGRIKRSIKIDVQIPAGVDDGETLKVQGSGETGKYGLQSGDLFLNIHVKPHALFQRKGNDLWIKAEISFPQAVFGAKIDVPMINGEIKLNVPSGTGGGKVFRISGRGMPYGYGRSRNNAAAKGDAYVVISIKIPHSISKKTQKLLEELEGEL</sequence>
<dbReference type="PROSITE" id="PS00636">
    <property type="entry name" value="DNAJ_1"/>
    <property type="match status" value="1"/>
</dbReference>
<comment type="subcellular location">
    <subcellularLocation>
        <location evidence="8">Cytoplasm</location>
    </subcellularLocation>
</comment>
<comment type="function">
    <text evidence="8">Participates actively in the response to hyperosmotic and heat shock by preventing the aggregation of stress-denatured proteins and by disaggregating proteins, also in an autonomous, DnaK-independent fashion. Unfolded proteins bind initially to DnaJ; upon interaction with the DnaJ-bound protein, DnaK hydrolyzes its bound ATP, resulting in the formation of a stable complex. GrpE releases ADP from DnaK; ATP binding to DnaK triggers the release of the substrate protein, thus completing the reaction cycle. Several rounds of ATP-dependent interactions between DnaJ, DnaK and GrpE are required for fully efficient folding. Also involved, together with DnaK and GrpE, in the DNA replication of plasmids through activation of initiation proteins.</text>
</comment>
<dbReference type="PANTHER" id="PTHR43096">
    <property type="entry name" value="DNAJ HOMOLOG 1, MITOCHONDRIAL-RELATED"/>
    <property type="match status" value="1"/>
</dbReference>
<dbReference type="PROSITE" id="PS50076">
    <property type="entry name" value="DNAJ_2"/>
    <property type="match status" value="1"/>
</dbReference>
<keyword evidence="2 8" id="KW-0677">Repeat</keyword>
<dbReference type="GO" id="GO:0006260">
    <property type="term" value="P:DNA replication"/>
    <property type="evidence" value="ECO:0007669"/>
    <property type="project" value="UniProtKB-KW"/>
</dbReference>
<evidence type="ECO:0000256" key="7">
    <source>
        <dbReference type="ARBA" id="ARBA00067609"/>
    </source>
</evidence>
<dbReference type="SMART" id="SM00271">
    <property type="entry name" value="DnaJ"/>
    <property type="match status" value="1"/>
</dbReference>
<comment type="cofactor">
    <cofactor evidence="8">
        <name>Zn(2+)</name>
        <dbReference type="ChEBI" id="CHEBI:29105"/>
    </cofactor>
    <text evidence="8">Binds 2 Zn(2+) ions per monomer.</text>
</comment>
<dbReference type="CDD" id="cd10747">
    <property type="entry name" value="DnaJ_C"/>
    <property type="match status" value="1"/>
</dbReference>
<dbReference type="InterPro" id="IPR036869">
    <property type="entry name" value="J_dom_sf"/>
</dbReference>
<reference evidence="12 13" key="1">
    <citation type="journal article" date="2016" name="Nat. Commun.">
        <title>Thousands of microbial genomes shed light on interconnected biogeochemical processes in an aquifer system.</title>
        <authorList>
            <person name="Anantharaman K."/>
            <person name="Brown C.T."/>
            <person name="Hug L.A."/>
            <person name="Sharon I."/>
            <person name="Castelle C.J."/>
            <person name="Probst A.J."/>
            <person name="Thomas B.C."/>
            <person name="Singh A."/>
            <person name="Wilkins M.J."/>
            <person name="Karaoz U."/>
            <person name="Brodie E.L."/>
            <person name="Williams K.H."/>
            <person name="Hubbard S.S."/>
            <person name="Banfield J.F."/>
        </authorList>
    </citation>
    <scope>NUCLEOTIDE SEQUENCE [LARGE SCALE GENOMIC DNA]</scope>
</reference>
<dbReference type="InterPro" id="IPR001623">
    <property type="entry name" value="DnaJ_domain"/>
</dbReference>
<dbReference type="CDD" id="cd10719">
    <property type="entry name" value="DnaJ_zf"/>
    <property type="match status" value="1"/>
</dbReference>
<protein>
    <recommendedName>
        <fullName evidence="7 8">Chaperone protein DnaJ</fullName>
    </recommendedName>
</protein>
<evidence type="ECO:0000256" key="3">
    <source>
        <dbReference type="ARBA" id="ARBA00022771"/>
    </source>
</evidence>
<dbReference type="Pfam" id="PF00226">
    <property type="entry name" value="DnaJ"/>
    <property type="match status" value="1"/>
</dbReference>
<evidence type="ECO:0000256" key="4">
    <source>
        <dbReference type="ARBA" id="ARBA00022833"/>
    </source>
</evidence>
<feature type="binding site" evidence="8">
    <location>
        <position position="153"/>
    </location>
    <ligand>
        <name>Zn(2+)</name>
        <dbReference type="ChEBI" id="CHEBI:29105"/>
        <label>1</label>
    </ligand>
</feature>